<sequence length="332" mass="38349">MKIADLINKYGEIYTPYMSGLVNHLPMVQLALYKMTDDMDYVEKYTEDYLVKSRMDSINENHEVIGSIEECLGKREMYEACLDKIRSKSKEQNLDDLIGYILNRYPLGMSSALFHTTIRLAYGVEGMDIDSDLEAEVERALAFYITAYREGDVFSRAISKEEVVPEMHRLLENEEINRIRKSDSGLGQKIKDLYNLEGYKNLGFIIKGTESEKVKGLFEILIPAYRNGKSIRVLHCMTGLQALVVLKRYFDNYEEVLDIMTTLIITHLLTEDGLDIKNSDKRAVLKTWEEIFQKGSKSMDVHTVKLAYTCEKMDRLFHISELRYMAAKVVGY</sequence>
<dbReference type="Proteomes" id="UP000184052">
    <property type="component" value="Unassembled WGS sequence"/>
</dbReference>
<dbReference type="EMBL" id="FQZL01000041">
    <property type="protein sequence ID" value="SHJ81545.1"/>
    <property type="molecule type" value="Genomic_DNA"/>
</dbReference>
<name>A0A1M6MDK6_9FIRM</name>
<keyword evidence="2" id="KW-1185">Reference proteome</keyword>
<proteinExistence type="predicted"/>
<accession>A0A1M6MDK6</accession>
<reference evidence="1 2" key="1">
    <citation type="submission" date="2016-11" db="EMBL/GenBank/DDBJ databases">
        <authorList>
            <person name="Jaros S."/>
            <person name="Januszkiewicz K."/>
            <person name="Wedrychowicz H."/>
        </authorList>
    </citation>
    <scope>NUCLEOTIDE SEQUENCE [LARGE SCALE GENOMIC DNA]</scope>
    <source>
        <strain evidence="1 2">DSM 17477</strain>
    </source>
</reference>
<dbReference type="AlphaFoldDB" id="A0A1M6MDK6"/>
<organism evidence="1 2">
    <name type="scientific">Dethiosulfatibacter aminovorans DSM 17477</name>
    <dbReference type="NCBI Taxonomy" id="1121476"/>
    <lineage>
        <taxon>Bacteria</taxon>
        <taxon>Bacillati</taxon>
        <taxon>Bacillota</taxon>
        <taxon>Tissierellia</taxon>
        <taxon>Dethiosulfatibacter</taxon>
    </lineage>
</organism>
<evidence type="ECO:0000313" key="1">
    <source>
        <dbReference type="EMBL" id="SHJ81545.1"/>
    </source>
</evidence>
<gene>
    <name evidence="1" type="ORF">SAMN02745751_03439</name>
</gene>
<dbReference type="OrthoDB" id="1705932at2"/>
<dbReference type="STRING" id="1121476.SAMN02745751_03439"/>
<protein>
    <submittedName>
        <fullName evidence="1">Uncharacterized protein</fullName>
    </submittedName>
</protein>
<dbReference type="RefSeq" id="WP_073050790.1">
    <property type="nucleotide sequence ID" value="NZ_FQZL01000041.1"/>
</dbReference>
<evidence type="ECO:0000313" key="2">
    <source>
        <dbReference type="Proteomes" id="UP000184052"/>
    </source>
</evidence>